<accession>A0ABD3JWG4</accession>
<gene>
    <name evidence="2" type="ORF">ACJRO7_028833</name>
</gene>
<comment type="caution">
    <text evidence="2">The sequence shown here is derived from an EMBL/GenBank/DDBJ whole genome shotgun (WGS) entry which is preliminary data.</text>
</comment>
<keyword evidence="1" id="KW-0732">Signal</keyword>
<dbReference type="AlphaFoldDB" id="A0ABD3JWG4"/>
<evidence type="ECO:0000256" key="1">
    <source>
        <dbReference type="SAM" id="SignalP"/>
    </source>
</evidence>
<evidence type="ECO:0008006" key="4">
    <source>
        <dbReference type="Google" id="ProtNLM"/>
    </source>
</evidence>
<sequence length="119" mass="12608">MAVTTSKRMGSVLLVAALIMWSSMGADADVHTLSFFKKLKCSLKCVVTPNPALCVVLCIKGGLQNKSLMSASENCDVGCFVSTCVDSHQDTKKVGVDVKKLRACADSCSQGCQKTNSLN</sequence>
<reference evidence="2 3" key="1">
    <citation type="submission" date="2024-11" db="EMBL/GenBank/DDBJ databases">
        <title>Chromosome-level genome assembly of Eucalyptus globulus Labill. provides insights into its genome evolution.</title>
        <authorList>
            <person name="Li X."/>
        </authorList>
    </citation>
    <scope>NUCLEOTIDE SEQUENCE [LARGE SCALE GENOMIC DNA]</scope>
    <source>
        <strain evidence="2">CL2024</strain>
        <tissue evidence="2">Fresh tender leaves</tissue>
    </source>
</reference>
<dbReference type="EMBL" id="JBJKBG010000007">
    <property type="protein sequence ID" value="KAL3732050.1"/>
    <property type="molecule type" value="Genomic_DNA"/>
</dbReference>
<name>A0ABD3JWG4_EUCGL</name>
<evidence type="ECO:0000313" key="2">
    <source>
        <dbReference type="EMBL" id="KAL3732050.1"/>
    </source>
</evidence>
<proteinExistence type="predicted"/>
<protein>
    <recommendedName>
        <fullName evidence="4">Thionin-like protein</fullName>
    </recommendedName>
</protein>
<feature type="signal peptide" evidence="1">
    <location>
        <begin position="1"/>
        <end position="28"/>
    </location>
</feature>
<evidence type="ECO:0000313" key="3">
    <source>
        <dbReference type="Proteomes" id="UP001634007"/>
    </source>
</evidence>
<keyword evidence="3" id="KW-1185">Reference proteome</keyword>
<dbReference type="Proteomes" id="UP001634007">
    <property type="component" value="Unassembled WGS sequence"/>
</dbReference>
<organism evidence="2 3">
    <name type="scientific">Eucalyptus globulus</name>
    <name type="common">Tasmanian blue gum</name>
    <dbReference type="NCBI Taxonomy" id="34317"/>
    <lineage>
        <taxon>Eukaryota</taxon>
        <taxon>Viridiplantae</taxon>
        <taxon>Streptophyta</taxon>
        <taxon>Embryophyta</taxon>
        <taxon>Tracheophyta</taxon>
        <taxon>Spermatophyta</taxon>
        <taxon>Magnoliopsida</taxon>
        <taxon>eudicotyledons</taxon>
        <taxon>Gunneridae</taxon>
        <taxon>Pentapetalae</taxon>
        <taxon>rosids</taxon>
        <taxon>malvids</taxon>
        <taxon>Myrtales</taxon>
        <taxon>Myrtaceae</taxon>
        <taxon>Myrtoideae</taxon>
        <taxon>Eucalypteae</taxon>
        <taxon>Eucalyptus</taxon>
    </lineage>
</organism>
<feature type="chain" id="PRO_5044795184" description="Thionin-like protein" evidence="1">
    <location>
        <begin position="29"/>
        <end position="119"/>
    </location>
</feature>